<proteinExistence type="predicted"/>
<geneLocation type="plasmid" evidence="2">
    <name>prhbstw-00938_2</name>
</geneLocation>
<gene>
    <name evidence="1" type="ORF">HV331_26840</name>
</gene>
<keyword evidence="1" id="KW-0614">Plasmid</keyword>
<dbReference type="EMBL" id="CP055905">
    <property type="protein sequence ID" value="QMR43097.1"/>
    <property type="molecule type" value="Genomic_DNA"/>
</dbReference>
<dbReference type="Proteomes" id="UP000514462">
    <property type="component" value="Plasmid pRHBSTW-00938_2"/>
</dbReference>
<protein>
    <submittedName>
        <fullName evidence="1">Uncharacterized protein</fullName>
    </submittedName>
</protein>
<name>A0AAP9R200_KLEAE</name>
<evidence type="ECO:0000313" key="1">
    <source>
        <dbReference type="EMBL" id="QMR43097.1"/>
    </source>
</evidence>
<reference evidence="2" key="1">
    <citation type="submission" date="2020-06" db="EMBL/GenBank/DDBJ databases">
        <title>REHAB project genomes.</title>
        <authorList>
            <person name="Shaw L.P."/>
        </authorList>
    </citation>
    <scope>NUCLEOTIDE SEQUENCE [LARGE SCALE GENOMIC DNA]</scope>
    <source>
        <strain evidence="2">RHBSTW-00938</strain>
        <plasmid evidence="2">prhbstw-00938_2</plasmid>
    </source>
</reference>
<dbReference type="AlphaFoldDB" id="A0AAP9R200"/>
<dbReference type="RefSeq" id="WP_182015476.1">
    <property type="nucleotide sequence ID" value="NZ_CP055905.1"/>
</dbReference>
<evidence type="ECO:0000313" key="2">
    <source>
        <dbReference type="Proteomes" id="UP000514462"/>
    </source>
</evidence>
<sequence length="103" mass="11666">MSFLLKKTQLVADQPHTEKTTTINIKSDVDATIDTYKELASVLLFEVQTVGVSEQTFHAGNDLTKRFYNFIQGKEVNFRESAAVMQLIKLIEKFHAPGLVHLK</sequence>
<accession>A0AAP9R200</accession>
<organism evidence="1 2">
    <name type="scientific">Klebsiella aerogenes</name>
    <name type="common">Enterobacter aerogenes</name>
    <dbReference type="NCBI Taxonomy" id="548"/>
    <lineage>
        <taxon>Bacteria</taxon>
        <taxon>Pseudomonadati</taxon>
        <taxon>Pseudomonadota</taxon>
        <taxon>Gammaproteobacteria</taxon>
        <taxon>Enterobacterales</taxon>
        <taxon>Enterobacteriaceae</taxon>
        <taxon>Klebsiella/Raoultella group</taxon>
        <taxon>Klebsiella</taxon>
    </lineage>
</organism>